<reference evidence="8 9" key="1">
    <citation type="journal article" date="2020" name="ISME J.">
        <title>Uncovering the hidden diversity of litter-decomposition mechanisms in mushroom-forming fungi.</title>
        <authorList>
            <person name="Floudas D."/>
            <person name="Bentzer J."/>
            <person name="Ahren D."/>
            <person name="Johansson T."/>
            <person name="Persson P."/>
            <person name="Tunlid A."/>
        </authorList>
    </citation>
    <scope>NUCLEOTIDE SEQUENCE [LARGE SCALE GENOMIC DNA]</scope>
    <source>
        <strain evidence="8 9">CBS 661.87</strain>
    </source>
</reference>
<dbReference type="InterPro" id="IPR050815">
    <property type="entry name" value="TF_fung"/>
</dbReference>
<dbReference type="GO" id="GO:0003677">
    <property type="term" value="F:DNA binding"/>
    <property type="evidence" value="ECO:0007669"/>
    <property type="project" value="InterPro"/>
</dbReference>
<evidence type="ECO:0000313" key="8">
    <source>
        <dbReference type="EMBL" id="KAF5386848.1"/>
    </source>
</evidence>
<dbReference type="AlphaFoldDB" id="A0A8H5HNY4"/>
<dbReference type="Pfam" id="PF00172">
    <property type="entry name" value="Zn_clus"/>
    <property type="match status" value="1"/>
</dbReference>
<evidence type="ECO:0000256" key="4">
    <source>
        <dbReference type="ARBA" id="ARBA00023163"/>
    </source>
</evidence>
<dbReference type="GO" id="GO:0008270">
    <property type="term" value="F:zinc ion binding"/>
    <property type="evidence" value="ECO:0007669"/>
    <property type="project" value="InterPro"/>
</dbReference>
<evidence type="ECO:0000256" key="6">
    <source>
        <dbReference type="SAM" id="MobiDB-lite"/>
    </source>
</evidence>
<feature type="compositionally biased region" description="Low complexity" evidence="6">
    <location>
        <begin position="42"/>
        <end position="70"/>
    </location>
</feature>
<dbReference type="InterPro" id="IPR001138">
    <property type="entry name" value="Zn2Cys6_DnaBD"/>
</dbReference>
<gene>
    <name evidence="8" type="ORF">D9615_001984</name>
</gene>
<evidence type="ECO:0000256" key="3">
    <source>
        <dbReference type="ARBA" id="ARBA00023015"/>
    </source>
</evidence>
<dbReference type="PANTHER" id="PTHR47338">
    <property type="entry name" value="ZN(II)2CYS6 TRANSCRIPTION FACTOR (EUROFUNG)-RELATED"/>
    <property type="match status" value="1"/>
</dbReference>
<sequence length="561" mass="62605">MLSKRKRKLKCDGNRPVCHQCSKMNRGHTCEYDDKQQKSRTQQLKEQLSQLESRLQELESSSSSSSSSSSGAPSPPFHFDFETYGFDDAQIASPSNYPLFNFASVSTTPSPPPSDSGSAKQSIPFQDGELFGLHSDNSAPSSTPNSVLGEPSHQDPRISLPPRAKQYLLDVFMTHRHQCWFYANMDRFLDCSQNQSEPHPALINAMYLLACHFAHTPLYSEMEPAFFVQAQHEINAALDSSDRLTDIVQASSLLAVYLYMNNRVMEGYRHTFSAIRLAVGLGLHQIRTPTAMPGAYPPQAPPIPISPPRDDTELNDRIFAFWQVFMVDRCWSVAHGLPLALPDKDTAQCRILTPWPSTGESSNWQSSGLLQPPLQTLFEGLDFSEGPEPFFPALKAKAAALYELTARSRNSANRTDWSYSFAEAALQCFSSTIPTLRYDRDYFMVQTLVYASFIHLQRHVLFDGRALKAGHSIVRLICQLTDADWQHLDPIISVCWLTAAEMFTRAVTSAKVDTYPGDVSSIISACINGLDVITHALQTFRAYSPLSGDLALKVEFQLAHS</sequence>
<dbReference type="Proteomes" id="UP000565441">
    <property type="component" value="Unassembled WGS sequence"/>
</dbReference>
<accession>A0A8H5HNY4</accession>
<dbReference type="InterPro" id="IPR007219">
    <property type="entry name" value="XnlR_reg_dom"/>
</dbReference>
<dbReference type="CDD" id="cd00067">
    <property type="entry name" value="GAL4"/>
    <property type="match status" value="1"/>
</dbReference>
<feature type="domain" description="Zn(2)-C6 fungal-type" evidence="7">
    <location>
        <begin position="5"/>
        <end position="32"/>
    </location>
</feature>
<keyword evidence="2" id="KW-0479">Metal-binding</keyword>
<dbReference type="PROSITE" id="PS50048">
    <property type="entry name" value="ZN2_CY6_FUNGAL_2"/>
    <property type="match status" value="1"/>
</dbReference>
<evidence type="ECO:0000256" key="5">
    <source>
        <dbReference type="ARBA" id="ARBA00023242"/>
    </source>
</evidence>
<keyword evidence="5" id="KW-0539">Nucleus</keyword>
<evidence type="ECO:0000256" key="2">
    <source>
        <dbReference type="ARBA" id="ARBA00022723"/>
    </source>
</evidence>
<dbReference type="PANTHER" id="PTHR47338:SF29">
    <property type="entry name" value="ZN(2)-C6 FUNGAL-TYPE DOMAIN-CONTAINING PROTEIN"/>
    <property type="match status" value="1"/>
</dbReference>
<dbReference type="Pfam" id="PF04082">
    <property type="entry name" value="Fungal_trans"/>
    <property type="match status" value="1"/>
</dbReference>
<evidence type="ECO:0000313" key="9">
    <source>
        <dbReference type="Proteomes" id="UP000565441"/>
    </source>
</evidence>
<comment type="subcellular location">
    <subcellularLocation>
        <location evidence="1">Nucleus</location>
    </subcellularLocation>
</comment>
<dbReference type="GO" id="GO:0005634">
    <property type="term" value="C:nucleus"/>
    <property type="evidence" value="ECO:0007669"/>
    <property type="project" value="UniProtKB-SubCell"/>
</dbReference>
<protein>
    <recommendedName>
        <fullName evidence="7">Zn(2)-C6 fungal-type domain-containing protein</fullName>
    </recommendedName>
</protein>
<comment type="caution">
    <text evidence="8">The sequence shown here is derived from an EMBL/GenBank/DDBJ whole genome shotgun (WGS) entry which is preliminary data.</text>
</comment>
<feature type="region of interest" description="Disordered" evidence="6">
    <location>
        <begin position="29"/>
        <end position="74"/>
    </location>
</feature>
<dbReference type="OrthoDB" id="2123952at2759"/>
<evidence type="ECO:0000259" key="7">
    <source>
        <dbReference type="PROSITE" id="PS50048"/>
    </source>
</evidence>
<dbReference type="InterPro" id="IPR036864">
    <property type="entry name" value="Zn2-C6_fun-type_DNA-bd_sf"/>
</dbReference>
<dbReference type="CDD" id="cd12148">
    <property type="entry name" value="fungal_TF_MHR"/>
    <property type="match status" value="1"/>
</dbReference>
<name>A0A8H5HNY4_9AGAR</name>
<keyword evidence="3" id="KW-0805">Transcription regulation</keyword>
<feature type="region of interest" description="Disordered" evidence="6">
    <location>
        <begin position="129"/>
        <end position="160"/>
    </location>
</feature>
<dbReference type="GO" id="GO:0000981">
    <property type="term" value="F:DNA-binding transcription factor activity, RNA polymerase II-specific"/>
    <property type="evidence" value="ECO:0007669"/>
    <property type="project" value="InterPro"/>
</dbReference>
<dbReference type="EMBL" id="JAACJP010000002">
    <property type="protein sequence ID" value="KAF5386848.1"/>
    <property type="molecule type" value="Genomic_DNA"/>
</dbReference>
<feature type="compositionally biased region" description="Polar residues" evidence="6">
    <location>
        <begin position="135"/>
        <end position="146"/>
    </location>
</feature>
<dbReference type="SMART" id="SM00906">
    <property type="entry name" value="Fungal_trans"/>
    <property type="match status" value="1"/>
</dbReference>
<organism evidence="8 9">
    <name type="scientific">Tricholomella constricta</name>
    <dbReference type="NCBI Taxonomy" id="117010"/>
    <lineage>
        <taxon>Eukaryota</taxon>
        <taxon>Fungi</taxon>
        <taxon>Dikarya</taxon>
        <taxon>Basidiomycota</taxon>
        <taxon>Agaricomycotina</taxon>
        <taxon>Agaricomycetes</taxon>
        <taxon>Agaricomycetidae</taxon>
        <taxon>Agaricales</taxon>
        <taxon>Tricholomatineae</taxon>
        <taxon>Lyophyllaceae</taxon>
        <taxon>Tricholomella</taxon>
    </lineage>
</organism>
<dbReference type="Gene3D" id="4.10.240.10">
    <property type="entry name" value="Zn(2)-C6 fungal-type DNA-binding domain"/>
    <property type="match status" value="1"/>
</dbReference>
<dbReference type="GO" id="GO:0006351">
    <property type="term" value="P:DNA-templated transcription"/>
    <property type="evidence" value="ECO:0007669"/>
    <property type="project" value="InterPro"/>
</dbReference>
<proteinExistence type="predicted"/>
<keyword evidence="9" id="KW-1185">Reference proteome</keyword>
<evidence type="ECO:0000256" key="1">
    <source>
        <dbReference type="ARBA" id="ARBA00004123"/>
    </source>
</evidence>
<keyword evidence="4" id="KW-0804">Transcription</keyword>
<feature type="region of interest" description="Disordered" evidence="6">
    <location>
        <begin position="104"/>
        <end position="123"/>
    </location>
</feature>